<evidence type="ECO:0000313" key="7">
    <source>
        <dbReference type="Proteomes" id="UP000783863"/>
    </source>
</evidence>
<gene>
    <name evidence="6" type="ORF">EGD98_06185</name>
</gene>
<feature type="domain" description="HTH deoR-type" evidence="5">
    <location>
        <begin position="3"/>
        <end position="58"/>
    </location>
</feature>
<dbReference type="InterPro" id="IPR036390">
    <property type="entry name" value="WH_DNA-bd_sf"/>
</dbReference>
<dbReference type="InterPro" id="IPR014036">
    <property type="entry name" value="DeoR-like_C"/>
</dbReference>
<proteinExistence type="predicted"/>
<evidence type="ECO:0000256" key="1">
    <source>
        <dbReference type="ARBA" id="ARBA00023015"/>
    </source>
</evidence>
<dbReference type="PROSITE" id="PS00894">
    <property type="entry name" value="HTH_DEOR_1"/>
    <property type="match status" value="1"/>
</dbReference>
<keyword evidence="2 6" id="KW-0238">DNA-binding</keyword>
<accession>A0A8J7YC84</accession>
<feature type="region of interest" description="Disordered" evidence="4">
    <location>
        <begin position="46"/>
        <end position="73"/>
    </location>
</feature>
<dbReference type="SUPFAM" id="SSF100950">
    <property type="entry name" value="NagB/RpiA/CoA transferase-like"/>
    <property type="match status" value="1"/>
</dbReference>
<dbReference type="InterPro" id="IPR050313">
    <property type="entry name" value="Carb_Metab_HTH_regulators"/>
</dbReference>
<dbReference type="PANTHER" id="PTHR30363">
    <property type="entry name" value="HTH-TYPE TRANSCRIPTIONAL REGULATOR SRLR-RELATED"/>
    <property type="match status" value="1"/>
</dbReference>
<evidence type="ECO:0000313" key="6">
    <source>
        <dbReference type="EMBL" id="MBX0303260.1"/>
    </source>
</evidence>
<dbReference type="Gene3D" id="1.10.10.10">
    <property type="entry name" value="Winged helix-like DNA-binding domain superfamily/Winged helix DNA-binding domain"/>
    <property type="match status" value="1"/>
</dbReference>
<dbReference type="InterPro" id="IPR036388">
    <property type="entry name" value="WH-like_DNA-bd_sf"/>
</dbReference>
<dbReference type="AlphaFoldDB" id="A0A8J7YC84"/>
<dbReference type="GO" id="GO:0003677">
    <property type="term" value="F:DNA binding"/>
    <property type="evidence" value="ECO:0007669"/>
    <property type="project" value="UniProtKB-KW"/>
</dbReference>
<dbReference type="Proteomes" id="UP000783863">
    <property type="component" value="Unassembled WGS sequence"/>
</dbReference>
<dbReference type="SMART" id="SM01134">
    <property type="entry name" value="DeoRC"/>
    <property type="match status" value="1"/>
</dbReference>
<dbReference type="RefSeq" id="WP_220587473.1">
    <property type="nucleotide sequence ID" value="NZ_RKLQ01000001.1"/>
</dbReference>
<dbReference type="Pfam" id="PF00455">
    <property type="entry name" value="DeoRC"/>
    <property type="match status" value="1"/>
</dbReference>
<organism evidence="6 7">
    <name type="scientific">Haloarcula salinisoli</name>
    <dbReference type="NCBI Taxonomy" id="2487746"/>
    <lineage>
        <taxon>Archaea</taxon>
        <taxon>Methanobacteriati</taxon>
        <taxon>Methanobacteriota</taxon>
        <taxon>Stenosarchaea group</taxon>
        <taxon>Halobacteria</taxon>
        <taxon>Halobacteriales</taxon>
        <taxon>Haloarculaceae</taxon>
        <taxon>Haloarcula</taxon>
    </lineage>
</organism>
<dbReference type="Pfam" id="PF08220">
    <property type="entry name" value="HTH_DeoR"/>
    <property type="match status" value="1"/>
</dbReference>
<dbReference type="NCBIfam" id="NF041397">
    <property type="entry name" value="TranRegGlpR_Halo"/>
    <property type="match status" value="1"/>
</dbReference>
<evidence type="ECO:0000259" key="5">
    <source>
        <dbReference type="PROSITE" id="PS51000"/>
    </source>
</evidence>
<dbReference type="GO" id="GO:0003700">
    <property type="term" value="F:DNA-binding transcription factor activity"/>
    <property type="evidence" value="ECO:0007669"/>
    <property type="project" value="InterPro"/>
</dbReference>
<keyword evidence="7" id="KW-1185">Reference proteome</keyword>
<feature type="compositionally biased region" description="Basic and acidic residues" evidence="4">
    <location>
        <begin position="63"/>
        <end position="73"/>
    </location>
</feature>
<dbReference type="InterPro" id="IPR001034">
    <property type="entry name" value="DeoR_HTH"/>
</dbReference>
<dbReference type="PANTHER" id="PTHR30363:SF44">
    <property type="entry name" value="AGA OPERON TRANSCRIPTIONAL REPRESSOR-RELATED"/>
    <property type="match status" value="1"/>
</dbReference>
<keyword evidence="1" id="KW-0805">Transcription regulation</keyword>
<sequence>MLPAERKRTIVQLVTEQDGCSVATLADELEFSKATIRRDLQDLESEGRIERSHGGAVPVSSAGRERSYDQREVDRLEEKQAIAARASEEIRDGHVVCFDAGTTTTEVARVAPDSGYVGVTNMPELGLELADRDVDVKLTGGTVRPRSHACVGPAAESFLDQRNFDILFLGANGVTADTGLSTPDEDEAAVKRAMVANARRVVLVADSSKFGERSFVTVADPDEIDLFVTDEALPGELADAFAEADVVVTGGD</sequence>
<dbReference type="SMART" id="SM00420">
    <property type="entry name" value="HTH_DEOR"/>
    <property type="match status" value="1"/>
</dbReference>
<name>A0A8J7YC84_9EURY</name>
<evidence type="ECO:0000256" key="3">
    <source>
        <dbReference type="ARBA" id="ARBA00023163"/>
    </source>
</evidence>
<comment type="caution">
    <text evidence="6">The sequence shown here is derived from an EMBL/GenBank/DDBJ whole genome shotgun (WGS) entry which is preliminary data.</text>
</comment>
<reference evidence="6" key="1">
    <citation type="submission" date="2021-06" db="EMBL/GenBank/DDBJ databases">
        <title>Halomicroarcula sp. F24A a new haloarchaeum isolated from saline soil.</title>
        <authorList>
            <person name="Duran-Viseras A."/>
            <person name="Sanchez-Porro C."/>
            <person name="Ventosa A."/>
        </authorList>
    </citation>
    <scope>NUCLEOTIDE SEQUENCE</scope>
    <source>
        <strain evidence="6">F24A</strain>
    </source>
</reference>
<dbReference type="InterPro" id="IPR018356">
    <property type="entry name" value="Tscrpt_reg_HTH_DeoR_CS"/>
</dbReference>
<keyword evidence="3" id="KW-0804">Transcription</keyword>
<dbReference type="Gene3D" id="3.40.50.1360">
    <property type="match status" value="1"/>
</dbReference>
<evidence type="ECO:0000256" key="2">
    <source>
        <dbReference type="ARBA" id="ARBA00023125"/>
    </source>
</evidence>
<evidence type="ECO:0000256" key="4">
    <source>
        <dbReference type="SAM" id="MobiDB-lite"/>
    </source>
</evidence>
<dbReference type="EMBL" id="RKLQ01000001">
    <property type="protein sequence ID" value="MBX0303260.1"/>
    <property type="molecule type" value="Genomic_DNA"/>
</dbReference>
<protein>
    <submittedName>
        <fullName evidence="6">DeoR/GlpR family DNA-binding transcription regulator</fullName>
    </submittedName>
</protein>
<dbReference type="SUPFAM" id="SSF46785">
    <property type="entry name" value="Winged helix' DNA-binding domain"/>
    <property type="match status" value="1"/>
</dbReference>
<dbReference type="InterPro" id="IPR053563">
    <property type="entry name" value="Glycerol_resp_trans_regulator"/>
</dbReference>
<dbReference type="InterPro" id="IPR037171">
    <property type="entry name" value="NagB/RpiA_transferase-like"/>
</dbReference>
<dbReference type="PRINTS" id="PR00037">
    <property type="entry name" value="HTHLACR"/>
</dbReference>
<dbReference type="PROSITE" id="PS51000">
    <property type="entry name" value="HTH_DEOR_2"/>
    <property type="match status" value="1"/>
</dbReference>